<evidence type="ECO:0000313" key="1">
    <source>
        <dbReference type="EMBL" id="MBD2499135.1"/>
    </source>
</evidence>
<dbReference type="RefSeq" id="WP_190465589.1">
    <property type="nucleotide sequence ID" value="NZ_JACJSG010000001.1"/>
</dbReference>
<keyword evidence="2" id="KW-1185">Reference proteome</keyword>
<sequence length="78" mass="8657">MAQIKVFYEPEMELLSVFWQFPRKNQIATELGDGVILIKDGVSGEPIGIEILSYRPGDDRFDAVSVELGQISSMQPVG</sequence>
<evidence type="ECO:0000313" key="2">
    <source>
        <dbReference type="Proteomes" id="UP000661112"/>
    </source>
</evidence>
<name>A0ABR8CW19_9NOST</name>
<organism evidence="1 2">
    <name type="scientific">Anabaena azotica FACHB-119</name>
    <dbReference type="NCBI Taxonomy" id="947527"/>
    <lineage>
        <taxon>Bacteria</taxon>
        <taxon>Bacillati</taxon>
        <taxon>Cyanobacteriota</taxon>
        <taxon>Cyanophyceae</taxon>
        <taxon>Nostocales</taxon>
        <taxon>Nostocaceae</taxon>
        <taxon>Anabaena</taxon>
        <taxon>Anabaena azotica</taxon>
    </lineage>
</organism>
<gene>
    <name evidence="1" type="ORF">H6G83_00660</name>
</gene>
<protein>
    <recommendedName>
        <fullName evidence="3">DUF2283 domain-containing protein</fullName>
    </recommendedName>
</protein>
<dbReference type="Proteomes" id="UP000661112">
    <property type="component" value="Unassembled WGS sequence"/>
</dbReference>
<dbReference type="EMBL" id="JACJSG010000001">
    <property type="protein sequence ID" value="MBD2499135.1"/>
    <property type="molecule type" value="Genomic_DNA"/>
</dbReference>
<comment type="caution">
    <text evidence="1">The sequence shown here is derived from an EMBL/GenBank/DDBJ whole genome shotgun (WGS) entry which is preliminary data.</text>
</comment>
<evidence type="ECO:0008006" key="3">
    <source>
        <dbReference type="Google" id="ProtNLM"/>
    </source>
</evidence>
<accession>A0ABR8CW19</accession>
<proteinExistence type="predicted"/>
<reference evidence="1 2" key="1">
    <citation type="journal article" date="2020" name="ISME J.">
        <title>Comparative genomics reveals insights into cyanobacterial evolution and habitat adaptation.</title>
        <authorList>
            <person name="Chen M.Y."/>
            <person name="Teng W.K."/>
            <person name="Zhao L."/>
            <person name="Hu C.X."/>
            <person name="Zhou Y.K."/>
            <person name="Han B.P."/>
            <person name="Song L.R."/>
            <person name="Shu W.S."/>
        </authorList>
    </citation>
    <scope>NUCLEOTIDE SEQUENCE [LARGE SCALE GENOMIC DNA]</scope>
    <source>
        <strain evidence="1 2">FACHB-119</strain>
    </source>
</reference>